<proteinExistence type="predicted"/>
<evidence type="ECO:0000256" key="1">
    <source>
        <dbReference type="ARBA" id="ARBA00023015"/>
    </source>
</evidence>
<dbReference type="SUPFAM" id="SSF46785">
    <property type="entry name" value="Winged helix' DNA-binding domain"/>
    <property type="match status" value="1"/>
</dbReference>
<dbReference type="InterPro" id="IPR013196">
    <property type="entry name" value="HTH_11"/>
</dbReference>
<dbReference type="PANTHER" id="PTHR34580">
    <property type="match status" value="1"/>
</dbReference>
<evidence type="ECO:0000313" key="5">
    <source>
        <dbReference type="Proteomes" id="UP000632454"/>
    </source>
</evidence>
<evidence type="ECO:0000256" key="2">
    <source>
        <dbReference type="ARBA" id="ARBA00023163"/>
    </source>
</evidence>
<dbReference type="Gene3D" id="1.10.10.10">
    <property type="entry name" value="Winged helix-like DNA-binding domain superfamily/Winged helix DNA-binding domain"/>
    <property type="match status" value="1"/>
</dbReference>
<dbReference type="PIRSF" id="PIRSF016838">
    <property type="entry name" value="PafC"/>
    <property type="match status" value="1"/>
</dbReference>
<dbReference type="Proteomes" id="UP000632454">
    <property type="component" value="Unassembled WGS sequence"/>
</dbReference>
<evidence type="ECO:0000313" key="4">
    <source>
        <dbReference type="EMBL" id="GGF08572.1"/>
    </source>
</evidence>
<keyword evidence="2" id="KW-0804">Transcription</keyword>
<dbReference type="InterPro" id="IPR036390">
    <property type="entry name" value="WH_DNA-bd_sf"/>
</dbReference>
<keyword evidence="1" id="KW-0805">Transcription regulation</keyword>
<feature type="domain" description="HTH deoR-type" evidence="3">
    <location>
        <begin position="2"/>
        <end position="57"/>
    </location>
</feature>
<dbReference type="InterPro" id="IPR051534">
    <property type="entry name" value="CBASS_pafABC_assoc_protein"/>
</dbReference>
<organism evidence="4 5">
    <name type="scientific">Williamsia phyllosphaerae</name>
    <dbReference type="NCBI Taxonomy" id="885042"/>
    <lineage>
        <taxon>Bacteria</taxon>
        <taxon>Bacillati</taxon>
        <taxon>Actinomycetota</taxon>
        <taxon>Actinomycetes</taxon>
        <taxon>Mycobacteriales</taxon>
        <taxon>Nocardiaceae</taxon>
        <taxon>Williamsia</taxon>
    </lineage>
</organism>
<reference evidence="5" key="1">
    <citation type="journal article" date="2019" name="Int. J. Syst. Evol. Microbiol.">
        <title>The Global Catalogue of Microorganisms (GCM) 10K type strain sequencing project: providing services to taxonomists for standard genome sequencing and annotation.</title>
        <authorList>
            <consortium name="The Broad Institute Genomics Platform"/>
            <consortium name="The Broad Institute Genome Sequencing Center for Infectious Disease"/>
            <person name="Wu L."/>
            <person name="Ma J."/>
        </authorList>
    </citation>
    <scope>NUCLEOTIDE SEQUENCE [LARGE SCALE GENOMIC DNA]</scope>
    <source>
        <strain evidence="5">CCM 7855</strain>
    </source>
</reference>
<gene>
    <name evidence="4" type="ORF">GCM10007298_00570</name>
</gene>
<dbReference type="EMBL" id="BMCS01000001">
    <property type="protein sequence ID" value="GGF08572.1"/>
    <property type="molecule type" value="Genomic_DNA"/>
</dbReference>
<protein>
    <submittedName>
        <fullName evidence="4">Transcriptional regulator</fullName>
    </submittedName>
</protein>
<dbReference type="Pfam" id="PF13280">
    <property type="entry name" value="WYL"/>
    <property type="match status" value="1"/>
</dbReference>
<name>A0ABQ1U0U4_9NOCA</name>
<dbReference type="Pfam" id="PF08279">
    <property type="entry name" value="HTH_11"/>
    <property type="match status" value="1"/>
</dbReference>
<dbReference type="PANTHER" id="PTHR34580:SF1">
    <property type="entry name" value="PROTEIN PAFC"/>
    <property type="match status" value="1"/>
</dbReference>
<dbReference type="InterPro" id="IPR028349">
    <property type="entry name" value="PafC-like"/>
</dbReference>
<sequence length="310" mass="34517">MRADRLLALVMLLRHHGRMTAAALAAELEVSQRTVLRDIDALSVSGVPVYADRGRNGGFALLPGYRTDLTGLTLDEARALLSSGAGRLTSPAFVSAMRKVAAAIPDSHRDEVKLAARRILVRPEGFVAEAPASQPLAQLQESVFLGHRIRLQYKRFGAESVERTLDPVGLIMGGDTWYLVARRDGTERMYRVSRMSDVTVLDEPADRPDDVDLEHIWQERRSEFRGRFVPSEVAVRVRADRYDDLTRMRFDVLDVGPVTDGWRSVRMTCADLRYALGALWSMADAVVVNSPGEVADEIRRRTRAMTGASR</sequence>
<evidence type="ECO:0000259" key="3">
    <source>
        <dbReference type="PROSITE" id="PS51000"/>
    </source>
</evidence>
<dbReference type="PROSITE" id="PS51000">
    <property type="entry name" value="HTH_DEOR_2"/>
    <property type="match status" value="1"/>
</dbReference>
<comment type="caution">
    <text evidence="4">The sequence shown here is derived from an EMBL/GenBank/DDBJ whole genome shotgun (WGS) entry which is preliminary data.</text>
</comment>
<dbReference type="InterPro" id="IPR036388">
    <property type="entry name" value="WH-like_DNA-bd_sf"/>
</dbReference>
<dbReference type="RefSeq" id="WP_188485829.1">
    <property type="nucleotide sequence ID" value="NZ_BMCS01000001.1"/>
</dbReference>
<dbReference type="InterPro" id="IPR001034">
    <property type="entry name" value="DeoR_HTH"/>
</dbReference>
<dbReference type="InterPro" id="IPR057727">
    <property type="entry name" value="WCX_dom"/>
</dbReference>
<dbReference type="Pfam" id="PF25583">
    <property type="entry name" value="WCX"/>
    <property type="match status" value="1"/>
</dbReference>
<dbReference type="InterPro" id="IPR026881">
    <property type="entry name" value="WYL_dom"/>
</dbReference>
<keyword evidence="5" id="KW-1185">Reference proteome</keyword>
<accession>A0ABQ1U0U4</accession>
<dbReference type="PROSITE" id="PS52050">
    <property type="entry name" value="WYL"/>
    <property type="match status" value="1"/>
</dbReference>